<gene>
    <name evidence="2" type="ORF">NliqN6_4286</name>
</gene>
<dbReference type="OrthoDB" id="3003917at2759"/>
<dbReference type="AlphaFoldDB" id="A0A8H3TVK9"/>
<reference evidence="2" key="1">
    <citation type="submission" date="2020-07" db="EMBL/GenBank/DDBJ databases">
        <title>Draft Genome Sequence of a Deep-Sea Yeast, Naganishia (Cryptococcus) liquefaciens strain N6.</title>
        <authorList>
            <person name="Han Y.W."/>
            <person name="Kajitani R."/>
            <person name="Morimoto H."/>
            <person name="Parhat M."/>
            <person name="Tsubouchi H."/>
            <person name="Bakenova O."/>
            <person name="Ogata M."/>
            <person name="Argunhan B."/>
            <person name="Aoki R."/>
            <person name="Kajiwara S."/>
            <person name="Itoh T."/>
            <person name="Iwasaki H."/>
        </authorList>
    </citation>
    <scope>NUCLEOTIDE SEQUENCE</scope>
    <source>
        <strain evidence="2">N6</strain>
    </source>
</reference>
<evidence type="ECO:0008006" key="4">
    <source>
        <dbReference type="Google" id="ProtNLM"/>
    </source>
</evidence>
<evidence type="ECO:0000313" key="2">
    <source>
        <dbReference type="EMBL" id="GHJ87884.1"/>
    </source>
</evidence>
<evidence type="ECO:0000313" key="3">
    <source>
        <dbReference type="Proteomes" id="UP000620104"/>
    </source>
</evidence>
<feature type="region of interest" description="Disordered" evidence="1">
    <location>
        <begin position="126"/>
        <end position="146"/>
    </location>
</feature>
<dbReference type="EMBL" id="BLZA01000023">
    <property type="protein sequence ID" value="GHJ87884.1"/>
    <property type="molecule type" value="Genomic_DNA"/>
</dbReference>
<feature type="region of interest" description="Disordered" evidence="1">
    <location>
        <begin position="575"/>
        <end position="669"/>
    </location>
</feature>
<name>A0A8H3TVK9_9TREE</name>
<proteinExistence type="predicted"/>
<organism evidence="2 3">
    <name type="scientific">Naganishia liquefaciens</name>
    <dbReference type="NCBI Taxonomy" id="104408"/>
    <lineage>
        <taxon>Eukaryota</taxon>
        <taxon>Fungi</taxon>
        <taxon>Dikarya</taxon>
        <taxon>Basidiomycota</taxon>
        <taxon>Agaricomycotina</taxon>
        <taxon>Tremellomycetes</taxon>
        <taxon>Filobasidiales</taxon>
        <taxon>Filobasidiaceae</taxon>
        <taxon>Naganishia</taxon>
    </lineage>
</organism>
<sequence length="875" mass="97382">MNGIYIAAPRFDLETACPVNVAWRSLSKSMSVDQPVTHPAFVPALEDPESQSTVSYVQRRYWETLYFPEVIMTVELHHAYNLLIIAASLQCLAPVKYLCLDLLRIRRNPPVEDSAPGDRIADIASKAPSTAPEMDNGAQMSLQGRRGHDEPVDEIALDDNRLLISSPSNKKRKLQRDGPTWNTLNPNANHFTTPLDLLLMPIAKIESKHRKAVSAMLFEKQSEHYGLENPGRVQAETSISSDEIKMISEAMHLHNTSAHADEERTATLRAINADVEHWYQESKMNEARSDEKPQSTAAERQIYHSHGVIAADVAHNVQAMDIEKKLVRREEMLKSFIDSEVRKLREHFERREVLLQIILLLVRNHLYPTAARSIVMGDEDEAREVDVDLEADLAMRKRKKNKSRTDSFSATERTSRKIERQARRKSKNSRRQSDGIYEDVQDDTQVAIDPEDMLDMLADRVALWHAVGAGSEKPRGASAGHQFHADGLEYDLDSDSDEELRFARNYAANGYMKPDRRAMEEWDWVQRFCVNIVEKYFMAINRAFCESLHLKVFGEALTAPESTNMQNASAEIDHDDASNHSLNSGNFGEVPRRPFSRAPSVASLSSSTRIERTVSADPTNSEVLDRPVGGPDDSRSNAKPGIQKTASSNSLSRTTSSTGSSHLFKNRQVGFSRTNSSMLAANSSGPVSILMGKRKTMVVPLGNRSITTRKVSGESSAALRHATVPERRAITGNETLALATPAKPRSKGSKFRDLHMHRRQGAFGKMASVPDYTTSSSIFVAETPMMPAGRHHDFGSRLTGAASQASAALSHRLHGEADDADDLADFMVDTDEEEDIALFSGRNSRASDLAVEWQNDRQLVGDVPEVPETPVKGVD</sequence>
<comment type="caution">
    <text evidence="2">The sequence shown here is derived from an EMBL/GenBank/DDBJ whole genome shotgun (WGS) entry which is preliminary data.</text>
</comment>
<protein>
    <recommendedName>
        <fullName evidence="4">DNA replication regulator Sld3 C-terminal domain-containing protein</fullName>
    </recommendedName>
</protein>
<feature type="region of interest" description="Disordered" evidence="1">
    <location>
        <begin position="398"/>
        <end position="442"/>
    </location>
</feature>
<evidence type="ECO:0000256" key="1">
    <source>
        <dbReference type="SAM" id="MobiDB-lite"/>
    </source>
</evidence>
<dbReference type="Proteomes" id="UP000620104">
    <property type="component" value="Unassembled WGS sequence"/>
</dbReference>
<feature type="compositionally biased region" description="Low complexity" evidence="1">
    <location>
        <begin position="596"/>
        <end position="607"/>
    </location>
</feature>
<keyword evidence="3" id="KW-1185">Reference proteome</keyword>
<accession>A0A8H3TVK9</accession>
<feature type="compositionally biased region" description="Low complexity" evidence="1">
    <location>
        <begin position="645"/>
        <end position="661"/>
    </location>
</feature>